<dbReference type="Proteomes" id="UP000664882">
    <property type="component" value="Unassembled WGS sequence"/>
</dbReference>
<proteinExistence type="predicted"/>
<dbReference type="EMBL" id="JAGDFX010000013">
    <property type="protein sequence ID" value="MBO1520222.1"/>
    <property type="molecule type" value="Genomic_DNA"/>
</dbReference>
<dbReference type="RefSeq" id="WP_208006098.1">
    <property type="nucleotide sequence ID" value="NZ_JAGDFX010000013.1"/>
</dbReference>
<gene>
    <name evidence="1" type="ORF">J3U76_11405</name>
</gene>
<evidence type="ECO:0000313" key="1">
    <source>
        <dbReference type="EMBL" id="MBO1520222.1"/>
    </source>
</evidence>
<accession>A0ABS3NI18</accession>
<reference evidence="1 2" key="1">
    <citation type="submission" date="2021-03" db="EMBL/GenBank/DDBJ databases">
        <title>Oceanisphaera sp. nov., isolated from the intestine.</title>
        <authorList>
            <person name="Zhao L.-H."/>
            <person name="Shi L.-F."/>
        </authorList>
    </citation>
    <scope>NUCLEOTIDE SEQUENCE [LARGE SCALE GENOMIC DNA]</scope>
    <source>
        <strain evidence="1 2">DM8</strain>
    </source>
</reference>
<dbReference type="InterPro" id="IPR019630">
    <property type="entry name" value="DUF2496_YbaM-rel"/>
</dbReference>
<evidence type="ECO:0000313" key="2">
    <source>
        <dbReference type="Proteomes" id="UP000664882"/>
    </source>
</evidence>
<protein>
    <submittedName>
        <fullName evidence="1">DUF2496 domain-containing protein</fullName>
    </submittedName>
</protein>
<sequence length="56" mass="6031">MDLSQAPADVKLAVDLIELLEVNNIEVETALSALAMVTADFKRKQGNAVKKNTSSE</sequence>
<organism evidence="1 2">
    <name type="scientific">Oceanisphaera pacifica</name>
    <dbReference type="NCBI Taxonomy" id="2818389"/>
    <lineage>
        <taxon>Bacteria</taxon>
        <taxon>Pseudomonadati</taxon>
        <taxon>Pseudomonadota</taxon>
        <taxon>Gammaproteobacteria</taxon>
        <taxon>Aeromonadales</taxon>
        <taxon>Aeromonadaceae</taxon>
        <taxon>Oceanisphaera</taxon>
    </lineage>
</organism>
<keyword evidence="2" id="KW-1185">Reference proteome</keyword>
<name>A0ABS3NI18_9GAMM</name>
<dbReference type="Pfam" id="PF10689">
    <property type="entry name" value="DUF2496"/>
    <property type="match status" value="1"/>
</dbReference>
<comment type="caution">
    <text evidence="1">The sequence shown here is derived from an EMBL/GenBank/DDBJ whole genome shotgun (WGS) entry which is preliminary data.</text>
</comment>